<accession>A0AAE1J2U7</accession>
<name>A0AAE1J2U7_9FABA</name>
<proteinExistence type="inferred from homology"/>
<gene>
    <name evidence="4" type="ORF">QN277_028306</name>
</gene>
<protein>
    <submittedName>
        <fullName evidence="4">Uncharacterized protein</fullName>
    </submittedName>
</protein>
<keyword evidence="2" id="KW-0493">Microtubule</keyword>
<dbReference type="AlphaFoldDB" id="A0AAE1J2U7"/>
<evidence type="ECO:0000313" key="4">
    <source>
        <dbReference type="EMBL" id="KAK4262797.1"/>
    </source>
</evidence>
<comment type="caution">
    <text evidence="4">The sequence shown here is derived from an EMBL/GenBank/DDBJ whole genome shotgun (WGS) entry which is preliminary data.</text>
</comment>
<sequence length="112" mass="11999">MDREAKIKRGESSGGGQSSLGYLFGSEEEAKEKSKKCTVSSLPPYGIDMPSNYTDQTMALSPSSSQNPQHVSHAFSRAQGHHVSTFLTDRPSTKVKSVPGGDSSLGYLFGDK</sequence>
<dbReference type="PANTHER" id="PTHR33403">
    <property type="entry name" value="SPR1"/>
    <property type="match status" value="1"/>
</dbReference>
<dbReference type="GO" id="GO:0043622">
    <property type="term" value="P:cortical microtubule organization"/>
    <property type="evidence" value="ECO:0007669"/>
    <property type="project" value="InterPro"/>
</dbReference>
<feature type="compositionally biased region" description="Polar residues" evidence="3">
    <location>
        <begin position="51"/>
        <end position="70"/>
    </location>
</feature>
<evidence type="ECO:0000256" key="1">
    <source>
        <dbReference type="ARBA" id="ARBA00009656"/>
    </source>
</evidence>
<dbReference type="PANTHER" id="PTHR33403:SF19">
    <property type="entry name" value="PROTEIN SPIRAL1-LIKE 5"/>
    <property type="match status" value="1"/>
</dbReference>
<evidence type="ECO:0000256" key="3">
    <source>
        <dbReference type="SAM" id="MobiDB-lite"/>
    </source>
</evidence>
<dbReference type="InterPro" id="IPR039613">
    <property type="entry name" value="SPR1/2/3/4/5"/>
</dbReference>
<organism evidence="4 5">
    <name type="scientific">Acacia crassicarpa</name>
    <name type="common">northern wattle</name>
    <dbReference type="NCBI Taxonomy" id="499986"/>
    <lineage>
        <taxon>Eukaryota</taxon>
        <taxon>Viridiplantae</taxon>
        <taxon>Streptophyta</taxon>
        <taxon>Embryophyta</taxon>
        <taxon>Tracheophyta</taxon>
        <taxon>Spermatophyta</taxon>
        <taxon>Magnoliopsida</taxon>
        <taxon>eudicotyledons</taxon>
        <taxon>Gunneridae</taxon>
        <taxon>Pentapetalae</taxon>
        <taxon>rosids</taxon>
        <taxon>fabids</taxon>
        <taxon>Fabales</taxon>
        <taxon>Fabaceae</taxon>
        <taxon>Caesalpinioideae</taxon>
        <taxon>mimosoid clade</taxon>
        <taxon>Acacieae</taxon>
        <taxon>Acacia</taxon>
    </lineage>
</organism>
<dbReference type="EMBL" id="JAWXYG010000009">
    <property type="protein sequence ID" value="KAK4262797.1"/>
    <property type="molecule type" value="Genomic_DNA"/>
</dbReference>
<reference evidence="4" key="1">
    <citation type="submission" date="2023-10" db="EMBL/GenBank/DDBJ databases">
        <title>Chromosome-level genome of the transformable northern wattle, Acacia crassicarpa.</title>
        <authorList>
            <person name="Massaro I."/>
            <person name="Sinha N.R."/>
            <person name="Poethig S."/>
            <person name="Leichty A.R."/>
        </authorList>
    </citation>
    <scope>NUCLEOTIDE SEQUENCE</scope>
    <source>
        <strain evidence="4">Acra3RX</strain>
        <tissue evidence="4">Leaf</tissue>
    </source>
</reference>
<dbReference type="GO" id="GO:0010005">
    <property type="term" value="C:cortical microtubule, transverse to long axis"/>
    <property type="evidence" value="ECO:0007669"/>
    <property type="project" value="TreeGrafter"/>
</dbReference>
<feature type="region of interest" description="Disordered" evidence="3">
    <location>
        <begin position="1"/>
        <end position="101"/>
    </location>
</feature>
<comment type="similarity">
    <text evidence="1">Belongs to the SPIRAL1 family.</text>
</comment>
<feature type="compositionally biased region" description="Basic and acidic residues" evidence="3">
    <location>
        <begin position="1"/>
        <end position="11"/>
    </location>
</feature>
<dbReference type="Proteomes" id="UP001293593">
    <property type="component" value="Unassembled WGS sequence"/>
</dbReference>
<evidence type="ECO:0000313" key="5">
    <source>
        <dbReference type="Proteomes" id="UP001293593"/>
    </source>
</evidence>
<keyword evidence="5" id="KW-1185">Reference proteome</keyword>
<evidence type="ECO:0000256" key="2">
    <source>
        <dbReference type="ARBA" id="ARBA00022701"/>
    </source>
</evidence>